<dbReference type="RefSeq" id="WP_058482777.1">
    <property type="nucleotide sequence ID" value="NZ_CAAAII010000002.1"/>
</dbReference>
<dbReference type="PATRIC" id="fig|452.5.peg.915"/>
<dbReference type="Pfam" id="PF06097">
    <property type="entry name" value="DUF945"/>
    <property type="match status" value="1"/>
</dbReference>
<keyword evidence="2" id="KW-1185">Reference proteome</keyword>
<comment type="caution">
    <text evidence="1">The sequence shown here is derived from an EMBL/GenBank/DDBJ whole genome shotgun (WGS) entry which is preliminary data.</text>
</comment>
<organism evidence="1 2">
    <name type="scientific">Legionella spiritensis</name>
    <dbReference type="NCBI Taxonomy" id="452"/>
    <lineage>
        <taxon>Bacteria</taxon>
        <taxon>Pseudomonadati</taxon>
        <taxon>Pseudomonadota</taxon>
        <taxon>Gammaproteobacteria</taxon>
        <taxon>Legionellales</taxon>
        <taxon>Legionellaceae</taxon>
        <taxon>Legionella</taxon>
    </lineage>
</organism>
<proteinExistence type="predicted"/>
<evidence type="ECO:0000313" key="1">
    <source>
        <dbReference type="EMBL" id="KTD64668.1"/>
    </source>
</evidence>
<name>A0A0W0Z6C7_LEGSP</name>
<dbReference type="STRING" id="452.Lspi_0835"/>
<gene>
    <name evidence="1" type="ORF">Lspi_0835</name>
</gene>
<dbReference type="AlphaFoldDB" id="A0A0W0Z6C7"/>
<accession>A0A0W0Z6C7</accession>
<evidence type="ECO:0000313" key="2">
    <source>
        <dbReference type="Proteomes" id="UP000054877"/>
    </source>
</evidence>
<protein>
    <submittedName>
        <fullName evidence="1">Putative membrane protein YdgA-like protein</fullName>
    </submittedName>
</protein>
<sequence length="482" mass="53069">MKKITGLVVILAVLVLGGYYGMGVITERTVKNNLDVVNKTNGLFADVVEYDRGWFKSQASLDWRLHVPEHMAKTPDGQNKMEPAQNYQMQMPLTIYHGPFIFADNGLKFGLGYAQTNFDLPAKYSEQFNALFTAESTKPTLDVSLLVNYFNTSKITMSVPQFKLIAKQGGQFDWMGMDSHVNVSSSMNEISGNFTIDGMRFAKDQQTADIGSISSNYNMHRTDKGLYLGDASISLPSIMIKKQDQVLFELQDFNAQTDSDISGGLLNSNFKSSIDKIVVNGKTYGPGMFAMSIRNLDADALVRINELASKAQQGTDIEKQQAMLAIMPELPKLLSRGAVFEVSDMNFNMPEGTIEGNVKISLPESNVSNPFEMMQKIQGNGKLKVPAPVLKQIIAESVKQKVMKTAMQQAMQASSDPSNAQPVTLDQNLASQVAEQTDKQINAMVQSGVLVENGKDYVVEITLNQGKLTVNGQAFNPAMLKF</sequence>
<dbReference type="EMBL" id="LNYX01000012">
    <property type="protein sequence ID" value="KTD64668.1"/>
    <property type="molecule type" value="Genomic_DNA"/>
</dbReference>
<dbReference type="OrthoDB" id="6222832at2"/>
<dbReference type="Proteomes" id="UP000054877">
    <property type="component" value="Unassembled WGS sequence"/>
</dbReference>
<dbReference type="InterPro" id="IPR010352">
    <property type="entry name" value="DUF945"/>
</dbReference>
<reference evidence="1 2" key="1">
    <citation type="submission" date="2015-11" db="EMBL/GenBank/DDBJ databases">
        <title>Genomic analysis of 38 Legionella species identifies large and diverse effector repertoires.</title>
        <authorList>
            <person name="Burstein D."/>
            <person name="Amaro F."/>
            <person name="Zusman T."/>
            <person name="Lifshitz Z."/>
            <person name="Cohen O."/>
            <person name="Gilbert J.A."/>
            <person name="Pupko T."/>
            <person name="Shuman H.A."/>
            <person name="Segal G."/>
        </authorList>
    </citation>
    <scope>NUCLEOTIDE SEQUENCE [LARGE SCALE GENOMIC DNA]</scope>
    <source>
        <strain evidence="1 2">Mt.St.Helens-9</strain>
    </source>
</reference>